<dbReference type="EMBL" id="LR796502">
    <property type="protein sequence ID" value="CAB4149249.1"/>
    <property type="molecule type" value="Genomic_DNA"/>
</dbReference>
<proteinExistence type="predicted"/>
<name>A0A6J5MZU3_9CAUD</name>
<gene>
    <name evidence="1" type="ORF">UFOVP523_59</name>
</gene>
<protein>
    <submittedName>
        <fullName evidence="1">Uncharacterized protein</fullName>
    </submittedName>
</protein>
<organism evidence="1">
    <name type="scientific">uncultured Caudovirales phage</name>
    <dbReference type="NCBI Taxonomy" id="2100421"/>
    <lineage>
        <taxon>Viruses</taxon>
        <taxon>Duplodnaviria</taxon>
        <taxon>Heunggongvirae</taxon>
        <taxon>Uroviricota</taxon>
        <taxon>Caudoviricetes</taxon>
        <taxon>Peduoviridae</taxon>
        <taxon>Maltschvirus</taxon>
        <taxon>Maltschvirus maltsch</taxon>
    </lineage>
</organism>
<reference evidence="1" key="1">
    <citation type="submission" date="2020-04" db="EMBL/GenBank/DDBJ databases">
        <authorList>
            <person name="Chiriac C."/>
            <person name="Salcher M."/>
            <person name="Ghai R."/>
            <person name="Kavagutti S V."/>
        </authorList>
    </citation>
    <scope>NUCLEOTIDE SEQUENCE</scope>
</reference>
<accession>A0A6J5MZU3</accession>
<sequence length="115" mass="13051">MKIKTTVPVTYNNGISGQETGLIIGKLHNCSQQLKSNFSSGFTYEYLTETEQVLVSNLYIVTEEETNSLYNLVKNEVPNNLSYTQATEYLYYLGFRVQMAQLFGISESDIEIIVD</sequence>
<evidence type="ECO:0000313" key="1">
    <source>
        <dbReference type="EMBL" id="CAB4149249.1"/>
    </source>
</evidence>